<dbReference type="RefSeq" id="WP_245995123.1">
    <property type="nucleotide sequence ID" value="NZ_RJVI01000001.1"/>
</dbReference>
<dbReference type="Proteomes" id="UP000276634">
    <property type="component" value="Unassembled WGS sequence"/>
</dbReference>
<gene>
    <name evidence="2" type="ORF">EDC57_0965</name>
</gene>
<evidence type="ECO:0000313" key="2">
    <source>
        <dbReference type="EMBL" id="ROR35048.1"/>
    </source>
</evidence>
<protein>
    <submittedName>
        <fullName evidence="2">Uncharacterized protein</fullName>
    </submittedName>
</protein>
<sequence length="153" mass="17441">MSDWQQFGLAAVEILAALFVFVIGLGVLGVVVLYVIDVTQTRHAIRRNYPVIGRFRYWFEHLGMFFRQYFFAMDREELPFNRAERGWVYRAAKNVDTTQAFGSTRDLRPVGTVFFVNCPYPTLETDAVAPREVTIGPDCPTPYTRAACSTSRG</sequence>
<proteinExistence type="predicted"/>
<evidence type="ECO:0000313" key="3">
    <source>
        <dbReference type="Proteomes" id="UP000276634"/>
    </source>
</evidence>
<dbReference type="EMBL" id="RJVI01000001">
    <property type="protein sequence ID" value="ROR35048.1"/>
    <property type="molecule type" value="Genomic_DNA"/>
</dbReference>
<organism evidence="2 3">
    <name type="scientific">Inmirania thermothiophila</name>
    <dbReference type="NCBI Taxonomy" id="1750597"/>
    <lineage>
        <taxon>Bacteria</taxon>
        <taxon>Pseudomonadati</taxon>
        <taxon>Pseudomonadota</taxon>
        <taxon>Gammaproteobacteria</taxon>
        <taxon>Chromatiales</taxon>
        <taxon>Ectothiorhodospiraceae</taxon>
        <taxon>Inmirania</taxon>
    </lineage>
</organism>
<accession>A0A3N1Y977</accession>
<reference evidence="2 3" key="1">
    <citation type="submission" date="2018-11" db="EMBL/GenBank/DDBJ databases">
        <title>Genomic Encyclopedia of Type Strains, Phase IV (KMG-IV): sequencing the most valuable type-strain genomes for metagenomic binning, comparative biology and taxonomic classification.</title>
        <authorList>
            <person name="Goeker M."/>
        </authorList>
    </citation>
    <scope>NUCLEOTIDE SEQUENCE [LARGE SCALE GENOMIC DNA]</scope>
    <source>
        <strain evidence="2 3">DSM 100275</strain>
    </source>
</reference>
<feature type="transmembrane region" description="Helical" evidence="1">
    <location>
        <begin position="14"/>
        <end position="36"/>
    </location>
</feature>
<dbReference type="AlphaFoldDB" id="A0A3N1Y977"/>
<dbReference type="PANTHER" id="PTHR43819">
    <property type="entry name" value="ARCHAEAL-TYPE GLUTAMATE SYNTHASE [NADPH]"/>
    <property type="match status" value="1"/>
</dbReference>
<dbReference type="PANTHER" id="PTHR43819:SF1">
    <property type="entry name" value="ARCHAEAL-TYPE GLUTAMATE SYNTHASE [NADPH]"/>
    <property type="match status" value="1"/>
</dbReference>
<evidence type="ECO:0000256" key="1">
    <source>
        <dbReference type="SAM" id="Phobius"/>
    </source>
</evidence>
<comment type="caution">
    <text evidence="2">The sequence shown here is derived from an EMBL/GenBank/DDBJ whole genome shotgun (WGS) entry which is preliminary data.</text>
</comment>
<keyword evidence="1" id="KW-0812">Transmembrane</keyword>
<name>A0A3N1Y977_9GAMM</name>
<keyword evidence="1" id="KW-0472">Membrane</keyword>
<keyword evidence="1" id="KW-1133">Transmembrane helix</keyword>
<keyword evidence="3" id="KW-1185">Reference proteome</keyword>
<dbReference type="SUPFAM" id="SSF51395">
    <property type="entry name" value="FMN-linked oxidoreductases"/>
    <property type="match status" value="1"/>
</dbReference>